<evidence type="ECO:0000256" key="2">
    <source>
        <dbReference type="ARBA" id="ARBA00023027"/>
    </source>
</evidence>
<evidence type="ECO:0000259" key="3">
    <source>
        <dbReference type="Pfam" id="PF00389"/>
    </source>
</evidence>
<keyword evidence="1" id="KW-0560">Oxidoreductase</keyword>
<proteinExistence type="predicted"/>
<reference evidence="5" key="1">
    <citation type="submission" date="2018-05" db="EMBL/GenBank/DDBJ databases">
        <authorList>
            <person name="Lanie J.A."/>
            <person name="Ng W.-L."/>
            <person name="Kazmierczak K.M."/>
            <person name="Andrzejewski T.M."/>
            <person name="Davidsen T.M."/>
            <person name="Wayne K.J."/>
            <person name="Tettelin H."/>
            <person name="Glass J.I."/>
            <person name="Rusch D."/>
            <person name="Podicherti R."/>
            <person name="Tsui H.-C.T."/>
            <person name="Winkler M.E."/>
        </authorList>
    </citation>
    <scope>NUCLEOTIDE SEQUENCE</scope>
</reference>
<organism evidence="5">
    <name type="scientific">marine metagenome</name>
    <dbReference type="NCBI Taxonomy" id="408172"/>
    <lineage>
        <taxon>unclassified sequences</taxon>
        <taxon>metagenomes</taxon>
        <taxon>ecological metagenomes</taxon>
    </lineage>
</organism>
<evidence type="ECO:0000259" key="4">
    <source>
        <dbReference type="Pfam" id="PF02826"/>
    </source>
</evidence>
<dbReference type="InterPro" id="IPR036291">
    <property type="entry name" value="NAD(P)-bd_dom_sf"/>
</dbReference>
<keyword evidence="2" id="KW-0520">NAD</keyword>
<sequence length="327" mass="36093">MPNKQQLPKQTELKILFAHGIFQLSDKFEQRNTGIAHTQSYTQEDTRLQIVDADIAVISGFWRDDLLETADRLCFVQVPAAGYDQFDISKLRDAGVTLATGRGVMANAVAEHALGMMLGFTRHLFTARDNQHKRYWRGMLSDSNVREDELSGKTILIYGFGTIGSRLATLAKAFGMHVIGIKREPTVGNTNADLIDTPKTLLQHLPNADFVVLTCPLTDETHNLIDSSTLDAMNPNGYLVNVARGGCVDMDALILAIEKKSIAGAAIDTTPEEPLPTESPLWEFENVIVTPHTAGDTRNYEDKVVDLLLDNLKILYSGGQNLINQII</sequence>
<dbReference type="PANTHER" id="PTHR43333:SF1">
    <property type="entry name" value="D-ISOMER SPECIFIC 2-HYDROXYACID DEHYDROGENASE NAD-BINDING DOMAIN-CONTAINING PROTEIN"/>
    <property type="match status" value="1"/>
</dbReference>
<accession>A0A381XGV3</accession>
<gene>
    <name evidence="5" type="ORF">METZ01_LOCUS116858</name>
</gene>
<dbReference type="SUPFAM" id="SSF52283">
    <property type="entry name" value="Formate/glycerate dehydrogenase catalytic domain-like"/>
    <property type="match status" value="1"/>
</dbReference>
<dbReference type="AlphaFoldDB" id="A0A381XGV3"/>
<dbReference type="InterPro" id="IPR006139">
    <property type="entry name" value="D-isomer_2_OHA_DH_cat_dom"/>
</dbReference>
<dbReference type="SUPFAM" id="SSF51735">
    <property type="entry name" value="NAD(P)-binding Rossmann-fold domains"/>
    <property type="match status" value="1"/>
</dbReference>
<dbReference type="GO" id="GO:0016616">
    <property type="term" value="F:oxidoreductase activity, acting on the CH-OH group of donors, NAD or NADP as acceptor"/>
    <property type="evidence" value="ECO:0007669"/>
    <property type="project" value="InterPro"/>
</dbReference>
<dbReference type="Pfam" id="PF02826">
    <property type="entry name" value="2-Hacid_dh_C"/>
    <property type="match status" value="1"/>
</dbReference>
<dbReference type="GO" id="GO:0051287">
    <property type="term" value="F:NAD binding"/>
    <property type="evidence" value="ECO:0007669"/>
    <property type="project" value="InterPro"/>
</dbReference>
<dbReference type="Gene3D" id="3.40.50.720">
    <property type="entry name" value="NAD(P)-binding Rossmann-like Domain"/>
    <property type="match status" value="2"/>
</dbReference>
<feature type="domain" description="D-isomer specific 2-hydroxyacid dehydrogenase NAD-binding" evidence="4">
    <location>
        <begin position="114"/>
        <end position="294"/>
    </location>
</feature>
<dbReference type="PANTHER" id="PTHR43333">
    <property type="entry name" value="2-HACID_DH_C DOMAIN-CONTAINING PROTEIN"/>
    <property type="match status" value="1"/>
</dbReference>
<name>A0A381XGV3_9ZZZZ</name>
<protein>
    <recommendedName>
        <fullName evidence="6">D-isomer specific 2-hydroxyacid dehydrogenase NAD-binding domain-containing protein</fullName>
    </recommendedName>
</protein>
<feature type="domain" description="D-isomer specific 2-hydroxyacid dehydrogenase catalytic" evidence="3">
    <location>
        <begin position="38"/>
        <end position="318"/>
    </location>
</feature>
<dbReference type="EMBL" id="UINC01015148">
    <property type="protein sequence ID" value="SVA64004.1"/>
    <property type="molecule type" value="Genomic_DNA"/>
</dbReference>
<evidence type="ECO:0008006" key="6">
    <source>
        <dbReference type="Google" id="ProtNLM"/>
    </source>
</evidence>
<evidence type="ECO:0000313" key="5">
    <source>
        <dbReference type="EMBL" id="SVA64004.1"/>
    </source>
</evidence>
<dbReference type="CDD" id="cd05300">
    <property type="entry name" value="2-Hacid_dh_1"/>
    <property type="match status" value="1"/>
</dbReference>
<dbReference type="Pfam" id="PF00389">
    <property type="entry name" value="2-Hacid_dh"/>
    <property type="match status" value="1"/>
</dbReference>
<dbReference type="InterPro" id="IPR006140">
    <property type="entry name" value="D-isomer_DH_NAD-bd"/>
</dbReference>
<evidence type="ECO:0000256" key="1">
    <source>
        <dbReference type="ARBA" id="ARBA00023002"/>
    </source>
</evidence>